<dbReference type="AlphaFoldDB" id="A0ABD3HUL3"/>
<name>A0ABD3HUL3_9MARC</name>
<evidence type="ECO:0000313" key="3">
    <source>
        <dbReference type="Proteomes" id="UP001633002"/>
    </source>
</evidence>
<evidence type="ECO:0000256" key="1">
    <source>
        <dbReference type="SAM" id="MobiDB-lite"/>
    </source>
</evidence>
<reference evidence="2 3" key="1">
    <citation type="submission" date="2024-09" db="EMBL/GenBank/DDBJ databases">
        <title>Chromosome-scale assembly of Riccia sorocarpa.</title>
        <authorList>
            <person name="Paukszto L."/>
        </authorList>
    </citation>
    <scope>NUCLEOTIDE SEQUENCE [LARGE SCALE GENOMIC DNA]</scope>
    <source>
        <strain evidence="2">LP-2024</strain>
        <tissue evidence="2">Aerial parts of the thallus</tissue>
    </source>
</reference>
<evidence type="ECO:0000313" key="2">
    <source>
        <dbReference type="EMBL" id="KAL3695192.1"/>
    </source>
</evidence>
<dbReference type="EMBL" id="JBJQOH010000002">
    <property type="protein sequence ID" value="KAL3695192.1"/>
    <property type="molecule type" value="Genomic_DNA"/>
</dbReference>
<dbReference type="Proteomes" id="UP001633002">
    <property type="component" value="Unassembled WGS sequence"/>
</dbReference>
<accession>A0ABD3HUL3</accession>
<organism evidence="2 3">
    <name type="scientific">Riccia sorocarpa</name>
    <dbReference type="NCBI Taxonomy" id="122646"/>
    <lineage>
        <taxon>Eukaryota</taxon>
        <taxon>Viridiplantae</taxon>
        <taxon>Streptophyta</taxon>
        <taxon>Embryophyta</taxon>
        <taxon>Marchantiophyta</taxon>
        <taxon>Marchantiopsida</taxon>
        <taxon>Marchantiidae</taxon>
        <taxon>Marchantiales</taxon>
        <taxon>Ricciaceae</taxon>
        <taxon>Riccia</taxon>
    </lineage>
</organism>
<proteinExistence type="predicted"/>
<comment type="caution">
    <text evidence="2">The sequence shown here is derived from an EMBL/GenBank/DDBJ whole genome shotgun (WGS) entry which is preliminary data.</text>
</comment>
<feature type="region of interest" description="Disordered" evidence="1">
    <location>
        <begin position="221"/>
        <end position="254"/>
    </location>
</feature>
<gene>
    <name evidence="2" type="ORF">R1sor_009268</name>
</gene>
<keyword evidence="3" id="KW-1185">Reference proteome</keyword>
<sequence>MVPEVRVLGKRMFSSTGIGWYLSFRNQVLVCARSEAPGSVGKVQRSEFSAKGSRVARSVGKVLEYRDPLVLEYLDPLVSKVQRSGTRGARSEMRGSVGRVPKVRVLGKRRFSSTGIGWFLRFRDWVLVGARSEAPGSVGKVQRSGFSASAGSRVPGSVGKVLEYRDLLARGLRRQDRLVGFKDPGSWQAHVLEYLDRLGSKGRGARMRRFSVGRKDSKCRVDERTFGVPDRGSMSDYEPTAGPSLQDRFPKPEL</sequence>
<protein>
    <submittedName>
        <fullName evidence="2">Uncharacterized protein</fullName>
    </submittedName>
</protein>